<dbReference type="GO" id="GO:0005737">
    <property type="term" value="C:cytoplasm"/>
    <property type="evidence" value="ECO:0007669"/>
    <property type="project" value="TreeGrafter"/>
</dbReference>
<dbReference type="InterPro" id="IPR051323">
    <property type="entry name" value="AtsK-like"/>
</dbReference>
<dbReference type="PANTHER" id="PTHR30468:SF1">
    <property type="entry name" value="ALPHA-KETOGLUTARATE-DEPENDENT SULFONATE DIOXYGENASE"/>
    <property type="match status" value="1"/>
</dbReference>
<dbReference type="GO" id="GO:0000908">
    <property type="term" value="F:taurine dioxygenase activity"/>
    <property type="evidence" value="ECO:0007669"/>
    <property type="project" value="TreeGrafter"/>
</dbReference>
<dbReference type="Pfam" id="PF02668">
    <property type="entry name" value="TauD"/>
    <property type="match status" value="1"/>
</dbReference>
<evidence type="ECO:0000256" key="3">
    <source>
        <dbReference type="ARBA" id="ARBA00022964"/>
    </source>
</evidence>
<comment type="caution">
    <text evidence="7">The sequence shown here is derived from an EMBL/GenBank/DDBJ whole genome shotgun (WGS) entry which is preliminary data.</text>
</comment>
<evidence type="ECO:0000256" key="4">
    <source>
        <dbReference type="ARBA" id="ARBA00023002"/>
    </source>
</evidence>
<comment type="similarity">
    <text evidence="1">Belongs to the TfdA dioxygenase family.</text>
</comment>
<dbReference type="GO" id="GO:0046872">
    <property type="term" value="F:metal ion binding"/>
    <property type="evidence" value="ECO:0007669"/>
    <property type="project" value="UniProtKB-KW"/>
</dbReference>
<dbReference type="SUPFAM" id="SSF51197">
    <property type="entry name" value="Clavaminate synthase-like"/>
    <property type="match status" value="1"/>
</dbReference>
<dbReference type="AlphaFoldDB" id="A0A4R5QF30"/>
<dbReference type="Proteomes" id="UP000295096">
    <property type="component" value="Unassembled WGS sequence"/>
</dbReference>
<keyword evidence="8" id="KW-1185">Reference proteome</keyword>
<accession>A0A4R5QF30</accession>
<keyword evidence="2" id="KW-0479">Metal-binding</keyword>
<evidence type="ECO:0000313" key="8">
    <source>
        <dbReference type="Proteomes" id="UP000295096"/>
    </source>
</evidence>
<keyword evidence="5" id="KW-0408">Iron</keyword>
<dbReference type="EMBL" id="SMSJ01000023">
    <property type="protein sequence ID" value="TDH61298.1"/>
    <property type="molecule type" value="Genomic_DNA"/>
</dbReference>
<evidence type="ECO:0000259" key="6">
    <source>
        <dbReference type="Pfam" id="PF02668"/>
    </source>
</evidence>
<sequence>MCVLKVHSSANDVESLPASRRPFPVLSEPQAMTSMQSLSTPLATGISLSPLHPAFGAEVLNLDLAAPLPAPVLEVLHDALTEHGVLLLRGQSGLPAALALGLASLEAPLLGQALHQAAPVLPLSVGAPADLPPPDRADRPFWHADRSYAAQPALACLMRAEAPAGEIAFADQRRAWASLPPALRDRLGQFRAVHASPLDPAARTEHPLVRRHPVTGEPVLYANPAFTSRILNLPEAESGRLLQALFAAATAEALTWRHQWQAGDVLIWDNRSLLHTASAGPGLEALRIGGDQPTGAAALEMPWVMAG</sequence>
<evidence type="ECO:0000256" key="2">
    <source>
        <dbReference type="ARBA" id="ARBA00022723"/>
    </source>
</evidence>
<gene>
    <name evidence="7" type="ORF">E2C06_17490</name>
</gene>
<keyword evidence="4" id="KW-0560">Oxidoreductase</keyword>
<protein>
    <submittedName>
        <fullName evidence="7">TauD/TfdA family dioxygenase</fullName>
    </submittedName>
</protein>
<dbReference type="PANTHER" id="PTHR30468">
    <property type="entry name" value="ALPHA-KETOGLUTARATE-DEPENDENT SULFONATE DIOXYGENASE"/>
    <property type="match status" value="1"/>
</dbReference>
<keyword evidence="3 7" id="KW-0223">Dioxygenase</keyword>
<dbReference type="OrthoDB" id="7209371at2"/>
<dbReference type="Gene3D" id="3.60.130.10">
    <property type="entry name" value="Clavaminate synthase-like"/>
    <property type="match status" value="1"/>
</dbReference>
<feature type="domain" description="TauD/TfdA-like" evidence="6">
    <location>
        <begin position="49"/>
        <end position="279"/>
    </location>
</feature>
<reference evidence="7 8" key="1">
    <citation type="journal article" date="2016" name="J. Microbiol.">
        <title>Dankookia rubra gen. nov., sp. nov., an alphaproteobacterium isolated from sediment of a shallow stream.</title>
        <authorList>
            <person name="Kim W.H."/>
            <person name="Kim D.H."/>
            <person name="Kang K."/>
            <person name="Ahn T.Y."/>
        </authorList>
    </citation>
    <scope>NUCLEOTIDE SEQUENCE [LARGE SCALE GENOMIC DNA]</scope>
    <source>
        <strain evidence="7 8">JCM30602</strain>
    </source>
</reference>
<organism evidence="7 8">
    <name type="scientific">Dankookia rubra</name>
    <dbReference type="NCBI Taxonomy" id="1442381"/>
    <lineage>
        <taxon>Bacteria</taxon>
        <taxon>Pseudomonadati</taxon>
        <taxon>Pseudomonadota</taxon>
        <taxon>Alphaproteobacteria</taxon>
        <taxon>Acetobacterales</taxon>
        <taxon>Roseomonadaceae</taxon>
        <taxon>Dankookia</taxon>
    </lineage>
</organism>
<evidence type="ECO:0000313" key="7">
    <source>
        <dbReference type="EMBL" id="TDH61298.1"/>
    </source>
</evidence>
<dbReference type="InterPro" id="IPR003819">
    <property type="entry name" value="TauD/TfdA-like"/>
</dbReference>
<proteinExistence type="inferred from homology"/>
<dbReference type="GO" id="GO:0006790">
    <property type="term" value="P:sulfur compound metabolic process"/>
    <property type="evidence" value="ECO:0007669"/>
    <property type="project" value="TreeGrafter"/>
</dbReference>
<dbReference type="InterPro" id="IPR042098">
    <property type="entry name" value="TauD-like_sf"/>
</dbReference>
<evidence type="ECO:0000256" key="5">
    <source>
        <dbReference type="ARBA" id="ARBA00023004"/>
    </source>
</evidence>
<evidence type="ECO:0000256" key="1">
    <source>
        <dbReference type="ARBA" id="ARBA00005896"/>
    </source>
</evidence>
<name>A0A4R5QF30_9PROT</name>